<evidence type="ECO:0000313" key="2">
    <source>
        <dbReference type="EMBL" id="BAD27920.1"/>
    </source>
</evidence>
<gene>
    <name evidence="3" type="ORF">OSJNBa0014M17.13</name>
    <name evidence="2" type="ORF">P0508B05.34</name>
</gene>
<name>Q6ER89_ORYSJ</name>
<proteinExistence type="predicted"/>
<sequence>MGRPAQGGPRRARAGGRRERAGEPGSPRVVPGGTRLSVTRFTVRSEHAAHARGRGRDAVHAHDSRWMRMRRAHAQPHGSLWNARTGRG</sequence>
<accession>Q6ER89</accession>
<evidence type="ECO:0000313" key="4">
    <source>
        <dbReference type="Proteomes" id="UP000000763"/>
    </source>
</evidence>
<reference evidence="2" key="1">
    <citation type="submission" date="2002-02" db="EMBL/GenBank/DDBJ databases">
        <title>Oryza sativa nipponbare(GA3) genomic DNA, chromosome 2, PAC clone:P0508B05.</title>
        <authorList>
            <person name="Sasaki T."/>
            <person name="Matsumoto T."/>
            <person name="Yamamoto K."/>
        </authorList>
    </citation>
    <scope>NUCLEOTIDE SEQUENCE</scope>
</reference>
<dbReference type="AlphaFoldDB" id="Q6ER89"/>
<feature type="region of interest" description="Disordered" evidence="1">
    <location>
        <begin position="1"/>
        <end position="34"/>
    </location>
</feature>
<evidence type="ECO:0000313" key="3">
    <source>
        <dbReference type="EMBL" id="BAD28831.1"/>
    </source>
</evidence>
<reference evidence="4" key="4">
    <citation type="journal article" date="2008" name="Nucleic Acids Res.">
        <title>The rice annotation project database (RAP-DB): 2008 update.</title>
        <authorList>
            <consortium name="The rice annotation project (RAP)"/>
        </authorList>
    </citation>
    <scope>GENOME REANNOTATION</scope>
    <source>
        <strain evidence="4">cv. Nipponbare</strain>
    </source>
</reference>
<evidence type="ECO:0000256" key="1">
    <source>
        <dbReference type="SAM" id="MobiDB-lite"/>
    </source>
</evidence>
<organism evidence="3 4">
    <name type="scientific">Oryza sativa subsp. japonica</name>
    <name type="common">Rice</name>
    <dbReference type="NCBI Taxonomy" id="39947"/>
    <lineage>
        <taxon>Eukaryota</taxon>
        <taxon>Viridiplantae</taxon>
        <taxon>Streptophyta</taxon>
        <taxon>Embryophyta</taxon>
        <taxon>Tracheophyta</taxon>
        <taxon>Spermatophyta</taxon>
        <taxon>Magnoliopsida</taxon>
        <taxon>Liliopsida</taxon>
        <taxon>Poales</taxon>
        <taxon>Poaceae</taxon>
        <taxon>BOP clade</taxon>
        <taxon>Oryzoideae</taxon>
        <taxon>Oryzeae</taxon>
        <taxon>Oryzinae</taxon>
        <taxon>Oryza</taxon>
        <taxon>Oryza sativa</taxon>
    </lineage>
</organism>
<dbReference type="EMBL" id="AP005609">
    <property type="protein sequence ID" value="BAD28831.1"/>
    <property type="molecule type" value="Genomic_DNA"/>
</dbReference>
<dbReference type="EMBL" id="AP004753">
    <property type="protein sequence ID" value="BAD27920.1"/>
    <property type="molecule type" value="Genomic_DNA"/>
</dbReference>
<protein>
    <submittedName>
        <fullName evidence="3">Epstein-Barr virus EBNA-1-like</fullName>
    </submittedName>
</protein>
<dbReference type="Proteomes" id="UP000000763">
    <property type="component" value="Chromosome 2"/>
</dbReference>
<reference evidence="3" key="2">
    <citation type="submission" date="2002-08" db="EMBL/GenBank/DDBJ databases">
        <title>Oryza sativa nipponbare(GA3) genomic DNA, chromosome 2, BAC clone:OSJNBa0014M17.</title>
        <authorList>
            <person name="Sasaki T."/>
            <person name="Matsumoto T."/>
            <person name="Katayose Y."/>
        </authorList>
    </citation>
    <scope>NUCLEOTIDE SEQUENCE</scope>
</reference>
<reference evidence="4" key="3">
    <citation type="journal article" date="2005" name="Nature">
        <title>The map-based sequence of the rice genome.</title>
        <authorList>
            <consortium name="International rice genome sequencing project (IRGSP)"/>
            <person name="Matsumoto T."/>
            <person name="Wu J."/>
            <person name="Kanamori H."/>
            <person name="Katayose Y."/>
            <person name="Fujisawa M."/>
            <person name="Namiki N."/>
            <person name="Mizuno H."/>
            <person name="Yamamoto K."/>
            <person name="Antonio B.A."/>
            <person name="Baba T."/>
            <person name="Sakata K."/>
            <person name="Nagamura Y."/>
            <person name="Aoki H."/>
            <person name="Arikawa K."/>
            <person name="Arita K."/>
            <person name="Bito T."/>
            <person name="Chiden Y."/>
            <person name="Fujitsuka N."/>
            <person name="Fukunaka R."/>
            <person name="Hamada M."/>
            <person name="Harada C."/>
            <person name="Hayashi A."/>
            <person name="Hijishita S."/>
            <person name="Honda M."/>
            <person name="Hosokawa S."/>
            <person name="Ichikawa Y."/>
            <person name="Idonuma A."/>
            <person name="Iijima M."/>
            <person name="Ikeda M."/>
            <person name="Ikeno M."/>
            <person name="Ito K."/>
            <person name="Ito S."/>
            <person name="Ito T."/>
            <person name="Ito Y."/>
            <person name="Ito Y."/>
            <person name="Iwabuchi A."/>
            <person name="Kamiya K."/>
            <person name="Karasawa W."/>
            <person name="Kurita K."/>
            <person name="Katagiri S."/>
            <person name="Kikuta A."/>
            <person name="Kobayashi H."/>
            <person name="Kobayashi N."/>
            <person name="Machita K."/>
            <person name="Maehara T."/>
            <person name="Masukawa M."/>
            <person name="Mizubayashi T."/>
            <person name="Mukai Y."/>
            <person name="Nagasaki H."/>
            <person name="Nagata Y."/>
            <person name="Naito S."/>
            <person name="Nakashima M."/>
            <person name="Nakama Y."/>
            <person name="Nakamichi Y."/>
            <person name="Nakamura M."/>
            <person name="Meguro A."/>
            <person name="Negishi M."/>
            <person name="Ohta I."/>
            <person name="Ohta T."/>
            <person name="Okamoto M."/>
            <person name="Ono N."/>
            <person name="Saji S."/>
            <person name="Sakaguchi M."/>
            <person name="Sakai K."/>
            <person name="Shibata M."/>
            <person name="Shimokawa T."/>
            <person name="Song J."/>
            <person name="Takazaki Y."/>
            <person name="Terasawa K."/>
            <person name="Tsugane M."/>
            <person name="Tsuji K."/>
            <person name="Ueda S."/>
            <person name="Waki K."/>
            <person name="Yamagata H."/>
            <person name="Yamamoto M."/>
            <person name="Yamamoto S."/>
            <person name="Yamane H."/>
            <person name="Yoshiki S."/>
            <person name="Yoshihara R."/>
            <person name="Yukawa K."/>
            <person name="Zhong H."/>
            <person name="Yano M."/>
            <person name="Yuan Q."/>
            <person name="Ouyang S."/>
            <person name="Liu J."/>
            <person name="Jones K.M."/>
            <person name="Gansberger K."/>
            <person name="Moffat K."/>
            <person name="Hill J."/>
            <person name="Bera J."/>
            <person name="Fadrosh D."/>
            <person name="Jin S."/>
            <person name="Johri S."/>
            <person name="Kim M."/>
            <person name="Overton L."/>
            <person name="Reardon M."/>
            <person name="Tsitrin T."/>
            <person name="Vuong H."/>
            <person name="Weaver B."/>
            <person name="Ciecko A."/>
            <person name="Tallon L."/>
            <person name="Jackson J."/>
            <person name="Pai G."/>
            <person name="Aken S.V."/>
            <person name="Utterback T."/>
            <person name="Reidmuller S."/>
            <person name="Feldblyum T."/>
            <person name="Hsiao J."/>
            <person name="Zismann V."/>
            <person name="Iobst S."/>
            <person name="de Vazeille A.R."/>
            <person name="Buell C.R."/>
            <person name="Ying K."/>
            <person name="Li Y."/>
            <person name="Lu T."/>
            <person name="Huang Y."/>
            <person name="Zhao Q."/>
            <person name="Feng Q."/>
            <person name="Zhang L."/>
            <person name="Zhu J."/>
            <person name="Weng Q."/>
            <person name="Mu J."/>
            <person name="Lu Y."/>
            <person name="Fan D."/>
            <person name="Liu Y."/>
            <person name="Guan J."/>
            <person name="Zhang Y."/>
            <person name="Yu S."/>
            <person name="Liu X."/>
            <person name="Zhang Y."/>
            <person name="Hong G."/>
            <person name="Han B."/>
            <person name="Choisne N."/>
            <person name="Demange N."/>
            <person name="Orjeda G."/>
            <person name="Samain S."/>
            <person name="Cattolico L."/>
            <person name="Pelletier E."/>
            <person name="Couloux A."/>
            <person name="Segurens B."/>
            <person name="Wincker P."/>
            <person name="D'Hont A."/>
            <person name="Scarpelli C."/>
            <person name="Weissenbach J."/>
            <person name="Salanoubat M."/>
            <person name="Quetier F."/>
            <person name="Yu Y."/>
            <person name="Kim H.R."/>
            <person name="Rambo T."/>
            <person name="Currie J."/>
            <person name="Collura K."/>
            <person name="Luo M."/>
            <person name="Yang T."/>
            <person name="Ammiraju J.S.S."/>
            <person name="Engler F."/>
            <person name="Soderlund C."/>
            <person name="Wing R.A."/>
            <person name="Palmer L.E."/>
            <person name="de la Bastide M."/>
            <person name="Spiegel L."/>
            <person name="Nascimento L."/>
            <person name="Zutavern T."/>
            <person name="O'Shaughnessy A."/>
            <person name="Dike S."/>
            <person name="Dedhia N."/>
            <person name="Preston R."/>
            <person name="Balija V."/>
            <person name="McCombie W.R."/>
            <person name="Chow T."/>
            <person name="Chen H."/>
            <person name="Chung M."/>
            <person name="Chen C."/>
            <person name="Shaw J."/>
            <person name="Wu H."/>
            <person name="Hsiao K."/>
            <person name="Chao Y."/>
            <person name="Chu M."/>
            <person name="Cheng C."/>
            <person name="Hour A."/>
            <person name="Lee P."/>
            <person name="Lin S."/>
            <person name="Lin Y."/>
            <person name="Liou J."/>
            <person name="Liu S."/>
            <person name="Hsing Y."/>
            <person name="Raghuvanshi S."/>
            <person name="Mohanty A."/>
            <person name="Bharti A.K."/>
            <person name="Gaur A."/>
            <person name="Gupta V."/>
            <person name="Kumar D."/>
            <person name="Ravi V."/>
            <person name="Vij S."/>
            <person name="Kapur A."/>
            <person name="Khurana P."/>
            <person name="Khurana P."/>
            <person name="Khurana J.P."/>
            <person name="Tyagi A.K."/>
            <person name="Gaikwad K."/>
            <person name="Singh A."/>
            <person name="Dalal V."/>
            <person name="Srivastava S."/>
            <person name="Dixit A."/>
            <person name="Pal A.K."/>
            <person name="Ghazi I.A."/>
            <person name="Yadav M."/>
            <person name="Pandit A."/>
            <person name="Bhargava A."/>
            <person name="Sureshbabu K."/>
            <person name="Batra K."/>
            <person name="Sharma T.R."/>
            <person name="Mohapatra T."/>
            <person name="Singh N.K."/>
            <person name="Messing J."/>
            <person name="Nelson A.B."/>
            <person name="Fuks G."/>
            <person name="Kavchok S."/>
            <person name="Keizer G."/>
            <person name="Linton E."/>
            <person name="Llaca V."/>
            <person name="Song R."/>
            <person name="Tanyolac B."/>
            <person name="Young S."/>
            <person name="Ho-Il K."/>
            <person name="Hahn J.H."/>
            <person name="Sangsakoo G."/>
            <person name="Vanavichit A."/>
            <person name="de Mattos Luiz.A.T."/>
            <person name="Zimmer P.D."/>
            <person name="Malone G."/>
            <person name="Dellagostin O."/>
            <person name="de Oliveira A.C."/>
            <person name="Bevan M."/>
            <person name="Bancroft I."/>
            <person name="Minx P."/>
            <person name="Cordum H."/>
            <person name="Wilson R."/>
            <person name="Cheng Z."/>
            <person name="Jin W."/>
            <person name="Jiang J."/>
            <person name="Leong S.A."/>
            <person name="Iwama H."/>
            <person name="Gojobori T."/>
            <person name="Itoh T."/>
            <person name="Niimura Y."/>
            <person name="Fujii Y."/>
            <person name="Habara T."/>
            <person name="Sakai H."/>
            <person name="Sato Y."/>
            <person name="Wilson G."/>
            <person name="Kumar K."/>
            <person name="McCouch S."/>
            <person name="Juretic N."/>
            <person name="Hoen D."/>
            <person name="Wright S."/>
            <person name="Bruskiewich R."/>
            <person name="Bureau T."/>
            <person name="Miyao A."/>
            <person name="Hirochika H."/>
            <person name="Nishikawa T."/>
            <person name="Kadowaki K."/>
            <person name="Sugiura M."/>
            <person name="Burr B."/>
            <person name="Sasaki T."/>
        </authorList>
    </citation>
    <scope>NUCLEOTIDE SEQUENCE [LARGE SCALE GENOMIC DNA]</scope>
    <source>
        <strain evidence="4">cv. Nipponbare</strain>
    </source>
</reference>